<accession>A0A4P9W7X9</accession>
<dbReference type="OrthoDB" id="64767at2759"/>
<evidence type="ECO:0000256" key="1">
    <source>
        <dbReference type="ARBA" id="ARBA00022741"/>
    </source>
</evidence>
<dbReference type="GO" id="GO:0004386">
    <property type="term" value="F:helicase activity"/>
    <property type="evidence" value="ECO:0007669"/>
    <property type="project" value="UniProtKB-KW"/>
</dbReference>
<dbReference type="SUPFAM" id="SSF52540">
    <property type="entry name" value="P-loop containing nucleoside triphosphate hydrolases"/>
    <property type="match status" value="1"/>
</dbReference>
<keyword evidence="2 7" id="KW-0378">Hydrolase</keyword>
<dbReference type="GO" id="GO:0003676">
    <property type="term" value="F:nucleic acid binding"/>
    <property type="evidence" value="ECO:0007669"/>
    <property type="project" value="InterPro"/>
</dbReference>
<evidence type="ECO:0000313" key="7">
    <source>
        <dbReference type="EMBL" id="RKO88202.1"/>
    </source>
</evidence>
<feature type="non-terminal residue" evidence="7">
    <location>
        <position position="277"/>
    </location>
</feature>
<keyword evidence="4" id="KW-0067">ATP-binding</keyword>
<protein>
    <submittedName>
        <fullName evidence="7">P-loop containing nucleoside triphosphate hydrolase protein</fullName>
    </submittedName>
</protein>
<dbReference type="GO" id="GO:0016787">
    <property type="term" value="F:hydrolase activity"/>
    <property type="evidence" value="ECO:0007669"/>
    <property type="project" value="UniProtKB-KW"/>
</dbReference>
<dbReference type="Pfam" id="PF00270">
    <property type="entry name" value="DEAD"/>
    <property type="match status" value="1"/>
</dbReference>
<sequence length="277" mass="30270">MWVGVKSENRAEPPRISAPIASSPSSESDESDEDSSRRRSVSLPLKRSRKTQDDPPLPAKGLTSADKKQKLDDKITTLRDLDASYRPVVTDDTEQSVEKEFTVAAQSIGDAKPPPTQAEPDAGAADAAPAKTQIKLSHQVRHQVALPRDYPYVPISQHVPPADLARTYPFTLDPFQQTAIFSIQRNESVLVSAHTSAGKTVVAEYAIAQSLRAKQRVIYTSPIKALSNQKYRELLAEFGDVGLMTGDVTINPSASCLVMTTEILRSMLYHGSDLIES</sequence>
<dbReference type="Gene3D" id="3.40.50.300">
    <property type="entry name" value="P-loop containing nucleotide triphosphate hydrolases"/>
    <property type="match status" value="1"/>
</dbReference>
<feature type="domain" description="Helicase ATP-binding" evidence="6">
    <location>
        <begin position="180"/>
        <end position="277"/>
    </location>
</feature>
<evidence type="ECO:0000313" key="8">
    <source>
        <dbReference type="Proteomes" id="UP000269721"/>
    </source>
</evidence>
<feature type="compositionally biased region" description="Low complexity" evidence="5">
    <location>
        <begin position="118"/>
        <end position="130"/>
    </location>
</feature>
<dbReference type="PANTHER" id="PTHR12131:SF7">
    <property type="entry name" value="EXOSOME RNA HELICASE MTR4"/>
    <property type="match status" value="1"/>
</dbReference>
<keyword evidence="3" id="KW-0347">Helicase</keyword>
<evidence type="ECO:0000256" key="2">
    <source>
        <dbReference type="ARBA" id="ARBA00022801"/>
    </source>
</evidence>
<organism evidence="7 8">
    <name type="scientific">Blyttiomyces helicus</name>
    <dbReference type="NCBI Taxonomy" id="388810"/>
    <lineage>
        <taxon>Eukaryota</taxon>
        <taxon>Fungi</taxon>
        <taxon>Fungi incertae sedis</taxon>
        <taxon>Chytridiomycota</taxon>
        <taxon>Chytridiomycota incertae sedis</taxon>
        <taxon>Chytridiomycetes</taxon>
        <taxon>Chytridiomycetes incertae sedis</taxon>
        <taxon>Blyttiomyces</taxon>
    </lineage>
</organism>
<dbReference type="PANTHER" id="PTHR12131">
    <property type="entry name" value="ATP-DEPENDENT RNA AND DNA HELICASE"/>
    <property type="match status" value="1"/>
</dbReference>
<keyword evidence="8" id="KW-1185">Reference proteome</keyword>
<evidence type="ECO:0000259" key="6">
    <source>
        <dbReference type="PROSITE" id="PS51192"/>
    </source>
</evidence>
<keyword evidence="1" id="KW-0547">Nucleotide-binding</keyword>
<dbReference type="GO" id="GO:0005634">
    <property type="term" value="C:nucleus"/>
    <property type="evidence" value="ECO:0007669"/>
    <property type="project" value="TreeGrafter"/>
</dbReference>
<dbReference type="InterPro" id="IPR027417">
    <property type="entry name" value="P-loop_NTPase"/>
</dbReference>
<name>A0A4P9W7X9_9FUNG</name>
<dbReference type="EMBL" id="KZ996873">
    <property type="protein sequence ID" value="RKO88202.1"/>
    <property type="molecule type" value="Genomic_DNA"/>
</dbReference>
<dbReference type="GO" id="GO:0005524">
    <property type="term" value="F:ATP binding"/>
    <property type="evidence" value="ECO:0007669"/>
    <property type="project" value="UniProtKB-KW"/>
</dbReference>
<dbReference type="GO" id="GO:0000460">
    <property type="term" value="P:maturation of 5.8S rRNA"/>
    <property type="evidence" value="ECO:0007669"/>
    <property type="project" value="TreeGrafter"/>
</dbReference>
<evidence type="ECO:0000256" key="3">
    <source>
        <dbReference type="ARBA" id="ARBA00022806"/>
    </source>
</evidence>
<dbReference type="Proteomes" id="UP000269721">
    <property type="component" value="Unassembled WGS sequence"/>
</dbReference>
<proteinExistence type="predicted"/>
<feature type="region of interest" description="Disordered" evidence="5">
    <location>
        <begin position="1"/>
        <end position="73"/>
    </location>
</feature>
<dbReference type="AlphaFoldDB" id="A0A4P9W7X9"/>
<dbReference type="PROSITE" id="PS51192">
    <property type="entry name" value="HELICASE_ATP_BIND_1"/>
    <property type="match status" value="1"/>
</dbReference>
<dbReference type="InterPro" id="IPR014001">
    <property type="entry name" value="Helicase_ATP-bd"/>
</dbReference>
<feature type="compositionally biased region" description="Low complexity" evidence="5">
    <location>
        <begin position="14"/>
        <end position="26"/>
    </location>
</feature>
<feature type="region of interest" description="Disordered" evidence="5">
    <location>
        <begin position="107"/>
        <end position="130"/>
    </location>
</feature>
<evidence type="ECO:0000256" key="4">
    <source>
        <dbReference type="ARBA" id="ARBA00022840"/>
    </source>
</evidence>
<dbReference type="InterPro" id="IPR050699">
    <property type="entry name" value="RNA-DNA_Helicase"/>
</dbReference>
<evidence type="ECO:0000256" key="5">
    <source>
        <dbReference type="SAM" id="MobiDB-lite"/>
    </source>
</evidence>
<reference evidence="8" key="1">
    <citation type="journal article" date="2018" name="Nat. Microbiol.">
        <title>Leveraging single-cell genomics to expand the fungal tree of life.</title>
        <authorList>
            <person name="Ahrendt S.R."/>
            <person name="Quandt C.A."/>
            <person name="Ciobanu D."/>
            <person name="Clum A."/>
            <person name="Salamov A."/>
            <person name="Andreopoulos B."/>
            <person name="Cheng J.F."/>
            <person name="Woyke T."/>
            <person name="Pelin A."/>
            <person name="Henrissat B."/>
            <person name="Reynolds N.K."/>
            <person name="Benny G.L."/>
            <person name="Smith M.E."/>
            <person name="James T.Y."/>
            <person name="Grigoriev I.V."/>
        </authorList>
    </citation>
    <scope>NUCLEOTIDE SEQUENCE [LARGE SCALE GENOMIC DNA]</scope>
</reference>
<dbReference type="InterPro" id="IPR011545">
    <property type="entry name" value="DEAD/DEAH_box_helicase_dom"/>
</dbReference>
<gene>
    <name evidence="7" type="ORF">BDK51DRAFT_33988</name>
</gene>